<evidence type="ECO:0000256" key="4">
    <source>
        <dbReference type="ARBA" id="ARBA00023136"/>
    </source>
</evidence>
<dbReference type="RefSeq" id="WP_094028335.1">
    <property type="nucleotide sequence ID" value="NZ_NGAF01000042.1"/>
</dbReference>
<proteinExistence type="predicted"/>
<feature type="transmembrane region" description="Helical" evidence="5">
    <location>
        <begin position="56"/>
        <end position="73"/>
    </location>
</feature>
<feature type="domain" description="Ferric oxidoreductase" evidence="6">
    <location>
        <begin position="19"/>
        <end position="139"/>
    </location>
</feature>
<evidence type="ECO:0000256" key="1">
    <source>
        <dbReference type="ARBA" id="ARBA00004141"/>
    </source>
</evidence>
<protein>
    <recommendedName>
        <fullName evidence="6">Ferric oxidoreductase domain-containing protein</fullName>
    </recommendedName>
</protein>
<name>A0A231GU20_9NOCA</name>
<keyword evidence="3 5" id="KW-1133">Transmembrane helix</keyword>
<dbReference type="Pfam" id="PF01794">
    <property type="entry name" value="Ferric_reduct"/>
    <property type="match status" value="1"/>
</dbReference>
<comment type="caution">
    <text evidence="7">The sequence shown here is derived from an EMBL/GenBank/DDBJ whole genome shotgun (WGS) entry which is preliminary data.</text>
</comment>
<keyword evidence="8" id="KW-1185">Reference proteome</keyword>
<feature type="transmembrane region" description="Helical" evidence="5">
    <location>
        <begin position="127"/>
        <end position="147"/>
    </location>
</feature>
<evidence type="ECO:0000259" key="6">
    <source>
        <dbReference type="Pfam" id="PF01794"/>
    </source>
</evidence>
<feature type="transmembrane region" description="Helical" evidence="5">
    <location>
        <begin position="93"/>
        <end position="115"/>
    </location>
</feature>
<evidence type="ECO:0000313" key="8">
    <source>
        <dbReference type="Proteomes" id="UP000215506"/>
    </source>
</evidence>
<keyword evidence="2 5" id="KW-0812">Transmembrane</keyword>
<dbReference type="AlphaFoldDB" id="A0A231GU20"/>
<feature type="transmembrane region" description="Helical" evidence="5">
    <location>
        <begin position="153"/>
        <end position="172"/>
    </location>
</feature>
<accession>A0A231GU20</accession>
<evidence type="ECO:0000256" key="2">
    <source>
        <dbReference type="ARBA" id="ARBA00022692"/>
    </source>
</evidence>
<evidence type="ECO:0000256" key="5">
    <source>
        <dbReference type="SAM" id="Phobius"/>
    </source>
</evidence>
<feature type="transmembrane region" description="Helical" evidence="5">
    <location>
        <begin position="12"/>
        <end position="35"/>
    </location>
</feature>
<sequence length="190" mass="20586">MMSTSAFDQALWAFGRGSGITALILLTVAAVAGIAARSGRAVLLPRAGLAEFHRSVALAATAFVALHVLTLFFDPYAQSRLLTVVVPFTGGYRPLWVGFGTLAVDLLAVVVITALLRHRLGPRVFRLVHWSVYALWPVALIHTLGSGSDVDRVWMLILVGACILAVATAGVWRFSRGFTEFTTVPERNRR</sequence>
<reference evidence="7 8" key="1">
    <citation type="submission" date="2017-07" db="EMBL/GenBank/DDBJ databases">
        <title>First draft Genome Sequence of Nocardia cerradoensis isolated from human infection.</title>
        <authorList>
            <person name="Carrasco G."/>
        </authorList>
    </citation>
    <scope>NUCLEOTIDE SEQUENCE [LARGE SCALE GENOMIC DNA]</scope>
    <source>
        <strain evidence="7 8">CNM20130759</strain>
    </source>
</reference>
<gene>
    <name evidence="7" type="ORF">B7C42_07833</name>
</gene>
<evidence type="ECO:0000256" key="3">
    <source>
        <dbReference type="ARBA" id="ARBA00022989"/>
    </source>
</evidence>
<keyword evidence="4 5" id="KW-0472">Membrane</keyword>
<comment type="subcellular location">
    <subcellularLocation>
        <location evidence="1">Membrane</location>
        <topology evidence="1">Multi-pass membrane protein</topology>
    </subcellularLocation>
</comment>
<dbReference type="EMBL" id="NGAF01000042">
    <property type="protein sequence ID" value="OXR40078.1"/>
    <property type="molecule type" value="Genomic_DNA"/>
</dbReference>
<evidence type="ECO:0000313" key="7">
    <source>
        <dbReference type="EMBL" id="OXR40078.1"/>
    </source>
</evidence>
<dbReference type="Proteomes" id="UP000215506">
    <property type="component" value="Unassembled WGS sequence"/>
</dbReference>
<dbReference type="InterPro" id="IPR013130">
    <property type="entry name" value="Fe3_Rdtase_TM_dom"/>
</dbReference>
<organism evidence="7 8">
    <name type="scientific">Nocardia cerradoensis</name>
    <dbReference type="NCBI Taxonomy" id="85688"/>
    <lineage>
        <taxon>Bacteria</taxon>
        <taxon>Bacillati</taxon>
        <taxon>Actinomycetota</taxon>
        <taxon>Actinomycetes</taxon>
        <taxon>Mycobacteriales</taxon>
        <taxon>Nocardiaceae</taxon>
        <taxon>Nocardia</taxon>
    </lineage>
</organism>
<dbReference type="GO" id="GO:0016020">
    <property type="term" value="C:membrane"/>
    <property type="evidence" value="ECO:0007669"/>
    <property type="project" value="UniProtKB-SubCell"/>
</dbReference>